<feature type="transmembrane region" description="Helical" evidence="10">
    <location>
        <begin position="274"/>
        <end position="297"/>
    </location>
</feature>
<dbReference type="RefSeq" id="WP_227621629.1">
    <property type="nucleotide sequence ID" value="NZ_JAJEQL010000033.1"/>
</dbReference>
<feature type="transmembrane region" description="Helical" evidence="10">
    <location>
        <begin position="420"/>
        <end position="442"/>
    </location>
</feature>
<keyword evidence="7 10" id="KW-1133">Transmembrane helix</keyword>
<evidence type="ECO:0000256" key="10">
    <source>
        <dbReference type="SAM" id="Phobius"/>
    </source>
</evidence>
<keyword evidence="4" id="KW-0813">Transport</keyword>
<feature type="transmembrane region" description="Helical" evidence="10">
    <location>
        <begin position="198"/>
        <end position="218"/>
    </location>
</feature>
<feature type="transmembrane region" description="Helical" evidence="10">
    <location>
        <begin position="21"/>
        <end position="38"/>
    </location>
</feature>
<comment type="subcellular location">
    <subcellularLocation>
        <location evidence="1">Cell membrane</location>
        <topology evidence="1">Multi-pass membrane protein</topology>
    </subcellularLocation>
</comment>
<evidence type="ECO:0000256" key="6">
    <source>
        <dbReference type="ARBA" id="ARBA00022692"/>
    </source>
</evidence>
<evidence type="ECO:0000313" key="12">
    <source>
        <dbReference type="Proteomes" id="UP001430637"/>
    </source>
</evidence>
<dbReference type="PANTHER" id="PTHR43823">
    <property type="entry name" value="SPORULATION PROTEIN YKVU"/>
    <property type="match status" value="1"/>
</dbReference>
<evidence type="ECO:0000256" key="4">
    <source>
        <dbReference type="ARBA" id="ARBA00022448"/>
    </source>
</evidence>
<gene>
    <name evidence="11" type="ORF">LKD23_10690</name>
</gene>
<comment type="caution">
    <text evidence="11">The sequence shown here is derived from an EMBL/GenBank/DDBJ whole genome shotgun (WGS) entry which is preliminary data.</text>
</comment>
<dbReference type="PANTHER" id="PTHR43823:SF3">
    <property type="entry name" value="MULTIDRUG EXPORT PROTEIN MEPA"/>
    <property type="match status" value="1"/>
</dbReference>
<feature type="transmembrane region" description="Helical" evidence="10">
    <location>
        <begin position="361"/>
        <end position="379"/>
    </location>
</feature>
<keyword evidence="6 10" id="KW-0812">Transmembrane</keyword>
<reference evidence="11" key="1">
    <citation type="submission" date="2021-10" db="EMBL/GenBank/DDBJ databases">
        <title>Anaerobic single-cell dispensing facilitates the cultivation of human gut bacteria.</title>
        <authorList>
            <person name="Afrizal A."/>
        </authorList>
    </citation>
    <scope>NUCLEOTIDE SEQUENCE</scope>
    <source>
        <strain evidence="11">CLA-AA-H233</strain>
    </source>
</reference>
<evidence type="ECO:0000256" key="7">
    <source>
        <dbReference type="ARBA" id="ARBA00022989"/>
    </source>
</evidence>
<feature type="transmembrane region" description="Helical" evidence="10">
    <location>
        <begin position="169"/>
        <end position="192"/>
    </location>
</feature>
<feature type="transmembrane region" description="Helical" evidence="10">
    <location>
        <begin position="322"/>
        <end position="349"/>
    </location>
</feature>
<keyword evidence="12" id="KW-1185">Reference proteome</keyword>
<dbReference type="InterPro" id="IPR045070">
    <property type="entry name" value="MATE_MepA-like"/>
</dbReference>
<name>A0ABS8FAE8_9FIRM</name>
<dbReference type="NCBIfam" id="TIGR00797">
    <property type="entry name" value="matE"/>
    <property type="match status" value="1"/>
</dbReference>
<feature type="transmembrane region" description="Helical" evidence="10">
    <location>
        <begin position="50"/>
        <end position="76"/>
    </location>
</feature>
<dbReference type="EMBL" id="JAJEQL010000033">
    <property type="protein sequence ID" value="MCC2200212.1"/>
    <property type="molecule type" value="Genomic_DNA"/>
</dbReference>
<evidence type="ECO:0000256" key="8">
    <source>
        <dbReference type="ARBA" id="ARBA00023136"/>
    </source>
</evidence>
<evidence type="ECO:0000256" key="1">
    <source>
        <dbReference type="ARBA" id="ARBA00004651"/>
    </source>
</evidence>
<dbReference type="CDD" id="cd13143">
    <property type="entry name" value="MATE_MepA_like"/>
    <property type="match status" value="1"/>
</dbReference>
<proteinExistence type="inferred from homology"/>
<dbReference type="InterPro" id="IPR048279">
    <property type="entry name" value="MdtK-like"/>
</dbReference>
<evidence type="ECO:0000256" key="2">
    <source>
        <dbReference type="ARBA" id="ARBA00008417"/>
    </source>
</evidence>
<keyword evidence="9" id="KW-0046">Antibiotic resistance</keyword>
<evidence type="ECO:0000256" key="3">
    <source>
        <dbReference type="ARBA" id="ARBA00022106"/>
    </source>
</evidence>
<protein>
    <recommendedName>
        <fullName evidence="3">Multidrug export protein MepA</fullName>
    </recommendedName>
</protein>
<evidence type="ECO:0000313" key="11">
    <source>
        <dbReference type="EMBL" id="MCC2200212.1"/>
    </source>
</evidence>
<dbReference type="Pfam" id="PF01554">
    <property type="entry name" value="MatE"/>
    <property type="match status" value="2"/>
</dbReference>
<comment type="similarity">
    <text evidence="2">Belongs to the multi antimicrobial extrusion (MATE) (TC 2.A.66.1) family. MepA subfamily.</text>
</comment>
<feature type="transmembrane region" description="Helical" evidence="10">
    <location>
        <begin position="391"/>
        <end position="414"/>
    </location>
</feature>
<dbReference type="InterPro" id="IPR051327">
    <property type="entry name" value="MATE_MepA_subfamily"/>
</dbReference>
<feature type="transmembrane region" description="Helical" evidence="10">
    <location>
        <begin position="139"/>
        <end position="157"/>
    </location>
</feature>
<dbReference type="InterPro" id="IPR002528">
    <property type="entry name" value="MATE_fam"/>
</dbReference>
<feature type="transmembrane region" description="Helical" evidence="10">
    <location>
        <begin position="97"/>
        <end position="119"/>
    </location>
</feature>
<dbReference type="Proteomes" id="UP001430637">
    <property type="component" value="Unassembled WGS sequence"/>
</dbReference>
<evidence type="ECO:0000256" key="9">
    <source>
        <dbReference type="ARBA" id="ARBA00023251"/>
    </source>
</evidence>
<sequence length="456" mass="48505">MAAQNRQDMGSGPVKPLLLQLMIPAVVAQVVNLLYNIVDRIYIGHIEGIGAAALTGVGLFAPILMLLNAFAMLIGAGGAPRTAIALGQGNKEDAEKIIGNSFTMLLFFAVVLTIGFYAGAPALLRLFGASDATLPYAVAYGRIYILGSVFVLLVMGMNPFITTQGFAKISMLTTVIGAVINIILDPILIFGLGWGVRGAAVATVLSQAVGACWILKFLTGPKTTLKLRKEYLKVERGVILPVLGLGISSFVMLSTESLLSISFSSSLARYGGDIAVGAMTVITSVSQLCTLPIQGICQGGQPVMSFNFGAGKKARVKEAFRFQLTLCFGYTTLFWLLMMAVPGVVAGIFTSDAALIDYTTWAMRIYMAGILAMGVQIACQQSFMALGQAKVSLLLACLRKIILLIPLIFILPHFVADRCFGVFLAEPVSDLLAATITAITFFSRFDKILDRGAGRA</sequence>
<evidence type="ECO:0000256" key="5">
    <source>
        <dbReference type="ARBA" id="ARBA00022475"/>
    </source>
</evidence>
<accession>A0ABS8FAE8</accession>
<feature type="transmembrane region" description="Helical" evidence="10">
    <location>
        <begin position="238"/>
        <end position="254"/>
    </location>
</feature>
<keyword evidence="5" id="KW-1003">Cell membrane</keyword>
<keyword evidence="8 10" id="KW-0472">Membrane</keyword>
<dbReference type="PIRSF" id="PIRSF006603">
    <property type="entry name" value="DinF"/>
    <property type="match status" value="1"/>
</dbReference>
<organism evidence="11 12">
    <name type="scientific">Faecalibacterium butyricigenerans</name>
    <dbReference type="NCBI Taxonomy" id="1851427"/>
    <lineage>
        <taxon>Bacteria</taxon>
        <taxon>Bacillati</taxon>
        <taxon>Bacillota</taxon>
        <taxon>Clostridia</taxon>
        <taxon>Eubacteriales</taxon>
        <taxon>Oscillospiraceae</taxon>
        <taxon>Faecalibacterium</taxon>
    </lineage>
</organism>